<dbReference type="Proteomes" id="UP000053257">
    <property type="component" value="Unassembled WGS sequence"/>
</dbReference>
<evidence type="ECO:0000313" key="2">
    <source>
        <dbReference type="EMBL" id="KIP02205.1"/>
    </source>
</evidence>
<feature type="compositionally biased region" description="Basic and acidic residues" evidence="1">
    <location>
        <begin position="362"/>
        <end position="383"/>
    </location>
</feature>
<dbReference type="STRING" id="745531.A0A0C3S340"/>
<feature type="region of interest" description="Disordered" evidence="1">
    <location>
        <begin position="195"/>
        <end position="251"/>
    </location>
</feature>
<organism evidence="2 3">
    <name type="scientific">Phlebiopsis gigantea (strain 11061_1 CR5-6)</name>
    <name type="common">White-rot fungus</name>
    <name type="synonym">Peniophora gigantea</name>
    <dbReference type="NCBI Taxonomy" id="745531"/>
    <lineage>
        <taxon>Eukaryota</taxon>
        <taxon>Fungi</taxon>
        <taxon>Dikarya</taxon>
        <taxon>Basidiomycota</taxon>
        <taxon>Agaricomycotina</taxon>
        <taxon>Agaricomycetes</taxon>
        <taxon>Polyporales</taxon>
        <taxon>Phanerochaetaceae</taxon>
        <taxon>Phlebiopsis</taxon>
    </lineage>
</organism>
<feature type="compositionally biased region" description="Acidic residues" evidence="1">
    <location>
        <begin position="204"/>
        <end position="219"/>
    </location>
</feature>
<dbReference type="HOGENOM" id="CLU_004135_0_0_1"/>
<evidence type="ECO:0000256" key="1">
    <source>
        <dbReference type="SAM" id="MobiDB-lite"/>
    </source>
</evidence>
<accession>A0A0C3S340</accession>
<feature type="region of interest" description="Disordered" evidence="1">
    <location>
        <begin position="314"/>
        <end position="408"/>
    </location>
</feature>
<sequence length="545" mass="62481">MTTLTAADLPLLGAKGAPKKFTGSYSDVDQFLYHYNRLCQKFNVVSDQEKIENISQYCSRSVREVLEGLPAFTGNHWTSFTDDIRKYFEADKEAKRYRINDIEVYVQRTKKGNMRTLEDWNKYNRGFIRIVGWLKREQRINDREANFYFWKGIPRRFRELLEPRIIIKSPMHNTRDPFTISMVCGAAESLLSRDRFDNERLPSDDEDEEMADTESELQDSDGTNNDSETEVPLKKTRQQGSTITDHIIPSPVVQRRSTALGKSQRCFGCGGQGHGMRMCTQLQELASQGIIIRDNQGRYVMKNGDQIAKASFDEPLAQATRPGRLANKGKERMPDAVPRAVNSTPAPEIPVGYPRPVFDPNNDDHIMEDEPRPVQAKHRDEPPHMQSPHSEPEKRPKTELEKRQPRRSELQAFVDTKLMLEKVLRAPITVAIGELLAVSKEMSNQVQDVIKYRSSKPEAKDSNTNSPLIKIQLECFGESIVAIVDTGSQLNIVNHNIWKKRVARPMDITRKIRGNFVSIDERYDGTYLLFKDKNLSVNYEMLVTP</sequence>
<gene>
    <name evidence="2" type="ORF">PHLGIDRAFT_79469</name>
</gene>
<evidence type="ECO:0000313" key="3">
    <source>
        <dbReference type="Proteomes" id="UP000053257"/>
    </source>
</evidence>
<feature type="non-terminal residue" evidence="2">
    <location>
        <position position="545"/>
    </location>
</feature>
<dbReference type="AlphaFoldDB" id="A0A0C3S340"/>
<keyword evidence="3" id="KW-1185">Reference proteome</keyword>
<protein>
    <recommendedName>
        <fullName evidence="4">CCHC-type domain-containing protein</fullName>
    </recommendedName>
</protein>
<dbReference type="OrthoDB" id="2801991at2759"/>
<feature type="compositionally biased region" description="Basic and acidic residues" evidence="1">
    <location>
        <begin position="390"/>
        <end position="408"/>
    </location>
</feature>
<evidence type="ECO:0008006" key="4">
    <source>
        <dbReference type="Google" id="ProtNLM"/>
    </source>
</evidence>
<dbReference type="EMBL" id="KN840693">
    <property type="protein sequence ID" value="KIP02205.1"/>
    <property type="molecule type" value="Genomic_DNA"/>
</dbReference>
<dbReference type="InterPro" id="IPR001969">
    <property type="entry name" value="Aspartic_peptidase_AS"/>
</dbReference>
<name>A0A0C3S340_PHLG1</name>
<dbReference type="GO" id="GO:0006508">
    <property type="term" value="P:proteolysis"/>
    <property type="evidence" value="ECO:0007669"/>
    <property type="project" value="InterPro"/>
</dbReference>
<dbReference type="PROSITE" id="PS00141">
    <property type="entry name" value="ASP_PROTEASE"/>
    <property type="match status" value="1"/>
</dbReference>
<dbReference type="GO" id="GO:0004190">
    <property type="term" value="F:aspartic-type endopeptidase activity"/>
    <property type="evidence" value="ECO:0007669"/>
    <property type="project" value="InterPro"/>
</dbReference>
<reference evidence="2 3" key="1">
    <citation type="journal article" date="2014" name="PLoS Genet.">
        <title>Analysis of the Phlebiopsis gigantea genome, transcriptome and secretome provides insight into its pioneer colonization strategies of wood.</title>
        <authorList>
            <person name="Hori C."/>
            <person name="Ishida T."/>
            <person name="Igarashi K."/>
            <person name="Samejima M."/>
            <person name="Suzuki H."/>
            <person name="Master E."/>
            <person name="Ferreira P."/>
            <person name="Ruiz-Duenas F.J."/>
            <person name="Held B."/>
            <person name="Canessa P."/>
            <person name="Larrondo L.F."/>
            <person name="Schmoll M."/>
            <person name="Druzhinina I.S."/>
            <person name="Kubicek C.P."/>
            <person name="Gaskell J.A."/>
            <person name="Kersten P."/>
            <person name="St John F."/>
            <person name="Glasner J."/>
            <person name="Sabat G."/>
            <person name="Splinter BonDurant S."/>
            <person name="Syed K."/>
            <person name="Yadav J."/>
            <person name="Mgbeahuruike A.C."/>
            <person name="Kovalchuk A."/>
            <person name="Asiegbu F.O."/>
            <person name="Lackner G."/>
            <person name="Hoffmeister D."/>
            <person name="Rencoret J."/>
            <person name="Gutierrez A."/>
            <person name="Sun H."/>
            <person name="Lindquist E."/>
            <person name="Barry K."/>
            <person name="Riley R."/>
            <person name="Grigoriev I.V."/>
            <person name="Henrissat B."/>
            <person name="Kues U."/>
            <person name="Berka R.M."/>
            <person name="Martinez A.T."/>
            <person name="Covert S.F."/>
            <person name="Blanchette R.A."/>
            <person name="Cullen D."/>
        </authorList>
    </citation>
    <scope>NUCLEOTIDE SEQUENCE [LARGE SCALE GENOMIC DNA]</scope>
    <source>
        <strain evidence="2 3">11061_1 CR5-6</strain>
    </source>
</reference>
<proteinExistence type="predicted"/>